<dbReference type="EMBL" id="CAFAAJ010000004">
    <property type="protein sequence ID" value="CAB4789541.1"/>
    <property type="molecule type" value="Genomic_DNA"/>
</dbReference>
<gene>
    <name evidence="1" type="ORF">UFOPK3001_00111</name>
    <name evidence="2" type="ORF">UFOPK3954_01083</name>
</gene>
<evidence type="ECO:0000313" key="1">
    <source>
        <dbReference type="EMBL" id="CAB4789541.1"/>
    </source>
</evidence>
<reference evidence="2" key="1">
    <citation type="submission" date="2020-05" db="EMBL/GenBank/DDBJ databases">
        <authorList>
            <person name="Chiriac C."/>
            <person name="Salcher M."/>
            <person name="Ghai R."/>
            <person name="Kavagutti S V."/>
        </authorList>
    </citation>
    <scope>NUCLEOTIDE SEQUENCE</scope>
</reference>
<dbReference type="EMBL" id="CAFBON010000099">
    <property type="protein sequence ID" value="CAB4989749.1"/>
    <property type="molecule type" value="Genomic_DNA"/>
</dbReference>
<evidence type="ECO:0000313" key="2">
    <source>
        <dbReference type="EMBL" id="CAB4989749.1"/>
    </source>
</evidence>
<dbReference type="Pfam" id="PF07103">
    <property type="entry name" value="DUF1365"/>
    <property type="match status" value="1"/>
</dbReference>
<proteinExistence type="predicted"/>
<protein>
    <submittedName>
        <fullName evidence="2">Unannotated protein</fullName>
    </submittedName>
</protein>
<dbReference type="PANTHER" id="PTHR33973">
    <property type="entry name" value="OS07G0153300 PROTEIN"/>
    <property type="match status" value="1"/>
</dbReference>
<name>A0A6J7NGL9_9ZZZZ</name>
<organism evidence="2">
    <name type="scientific">freshwater metagenome</name>
    <dbReference type="NCBI Taxonomy" id="449393"/>
    <lineage>
        <taxon>unclassified sequences</taxon>
        <taxon>metagenomes</taxon>
        <taxon>ecological metagenomes</taxon>
    </lineage>
</organism>
<sequence length="253" mass="28079">MNTVDDLPVLPAIVRGTLVHRRADPVRHAFRNRVYQWLVDLDDVPAPRGWRHLACSFDASDHLGGTLPGASTDIRTNVERFLAQRGIDARAGRMVMLANSRVLGHVFDPLTVFWCFAPDGNLLCAIAEVHNTYGERHAYLVRPDGDGRAEVNKEFYVSPFNDVSGRYAMQLAVAGGTVRTAITLHRPGRSPFVAIFTGTGMPATSSALARTLIRYPLIPQRVTLAIRLHGLWLWARRVPVVKRLPHVHQDGVA</sequence>
<dbReference type="InterPro" id="IPR010775">
    <property type="entry name" value="DUF1365"/>
</dbReference>
<accession>A0A6J7NGL9</accession>
<dbReference type="AlphaFoldDB" id="A0A6J7NGL9"/>
<dbReference type="PANTHER" id="PTHR33973:SF4">
    <property type="entry name" value="OS07G0153300 PROTEIN"/>
    <property type="match status" value="1"/>
</dbReference>